<evidence type="ECO:0000313" key="2">
    <source>
        <dbReference type="Proteomes" id="UP000065521"/>
    </source>
</evidence>
<proteinExistence type="predicted"/>
<organism evidence="1 2">
    <name type="scientific">Burkholderia ubonensis</name>
    <dbReference type="NCBI Taxonomy" id="101571"/>
    <lineage>
        <taxon>Bacteria</taxon>
        <taxon>Pseudomonadati</taxon>
        <taxon>Pseudomonadota</taxon>
        <taxon>Betaproteobacteria</taxon>
        <taxon>Burkholderiales</taxon>
        <taxon>Burkholderiaceae</taxon>
        <taxon>Burkholderia</taxon>
        <taxon>Burkholderia cepacia complex</taxon>
    </lineage>
</organism>
<accession>A0A102KSW0</accession>
<dbReference type="InterPro" id="IPR020288">
    <property type="entry name" value="Sheath_initiator"/>
</dbReference>
<gene>
    <name evidence="1" type="ORF">WI38_32940</name>
</gene>
<name>A0A102KSW0_9BURK</name>
<protein>
    <recommendedName>
        <fullName evidence="3">Bacteriophage protein</fullName>
    </recommendedName>
</protein>
<evidence type="ECO:0008006" key="3">
    <source>
        <dbReference type="Google" id="ProtNLM"/>
    </source>
</evidence>
<evidence type="ECO:0000313" key="1">
    <source>
        <dbReference type="EMBL" id="KUZ80984.1"/>
    </source>
</evidence>
<dbReference type="AlphaFoldDB" id="A0A102KSW0"/>
<dbReference type="Proteomes" id="UP000065521">
    <property type="component" value="Unassembled WGS sequence"/>
</dbReference>
<reference evidence="1 2" key="1">
    <citation type="submission" date="2015-11" db="EMBL/GenBank/DDBJ databases">
        <title>Expanding the genomic diversity of Burkholderia species for the development of highly accurate diagnostics.</title>
        <authorList>
            <person name="Sahl J."/>
            <person name="Keim P."/>
            <person name="Wagner D."/>
        </authorList>
    </citation>
    <scope>NUCLEOTIDE SEQUENCE [LARGE SCALE GENOMIC DNA]</scope>
    <source>
        <strain evidence="1 2">RF32-BP4</strain>
    </source>
</reference>
<sequence>MRVRRLDADGDWTFGRGRADYADRSESVAQRVVTRLRSFRGDWFLDLDHGIPWIERMERGNERERLESDIKRQILGTEGIARILAFDITINGAKRCMTVTATLLDVFNNEFAISEPLGI</sequence>
<dbReference type="EMBL" id="LOTN01000075">
    <property type="protein sequence ID" value="KUZ80984.1"/>
    <property type="molecule type" value="Genomic_DNA"/>
</dbReference>
<comment type="caution">
    <text evidence="1">The sequence shown here is derived from an EMBL/GenBank/DDBJ whole genome shotgun (WGS) entry which is preliminary data.</text>
</comment>
<dbReference type="Pfam" id="PF10934">
    <property type="entry name" value="Sheath_initiator"/>
    <property type="match status" value="1"/>
</dbReference>